<accession>A0ABY6L8R6</accession>
<dbReference type="PANTHER" id="PTHR33194">
    <property type="entry name" value="ZINC KNUCKLE DOMAINCONTAINING PROTEIN"/>
    <property type="match status" value="1"/>
</dbReference>
<feature type="compositionally biased region" description="Basic and acidic residues" evidence="1">
    <location>
        <begin position="296"/>
        <end position="320"/>
    </location>
</feature>
<dbReference type="EMBL" id="CP092876">
    <property type="protein sequence ID" value="UYV76666.1"/>
    <property type="molecule type" value="Genomic_DNA"/>
</dbReference>
<reference evidence="2 3" key="1">
    <citation type="submission" date="2022-01" db="EMBL/GenBank/DDBJ databases">
        <title>A chromosomal length assembly of Cordylochernes scorpioides.</title>
        <authorList>
            <person name="Zeh D."/>
            <person name="Zeh J."/>
        </authorList>
    </citation>
    <scope>NUCLEOTIDE SEQUENCE [LARGE SCALE GENOMIC DNA]</scope>
    <source>
        <strain evidence="2">IN4F17</strain>
        <tissue evidence="2">Whole Body</tissue>
    </source>
</reference>
<keyword evidence="3" id="KW-1185">Reference proteome</keyword>
<name>A0ABY6L8R6_9ARAC</name>
<feature type="compositionally biased region" description="Basic and acidic residues" evidence="1">
    <location>
        <begin position="330"/>
        <end position="339"/>
    </location>
</feature>
<sequence length="368" mass="42895">MVHLFPLRYSCEIRTLLISRRLQGLQPELSTVLAFPARKKMEREEIRPFCHRWKDPTVFSGERGEDSQRWLSDFQRVARYNKWDDSMFNVIFYLTVAALSWEEFKIKFCEIFGNKEDTAIKADSILRTRAQTSGENVESYIQEVLLLCKQSNPRMSEGEKVSHLIKGVAEEVYKALVGKDISTVDQFVAFCRRFEAFKRMRVAPPRFNRLPNVTTISTAEPENLESLIRRIVREEVQKFMAPFSTFAAQDIDTPPPDLRDVIRSEIQQTLAPISAPRQPESFRPRRQYVPQNDQETDAKLLRMPDLEEKQSISEDQERKITPWANQEANYPKEDLETRRHIPPRKIPSPQKNLTIPCLPSQPLTQSPQ</sequence>
<dbReference type="PANTHER" id="PTHR33194:SF4">
    <property type="entry name" value="CCHC-TYPE DOMAIN-CONTAINING PROTEIN"/>
    <property type="match status" value="1"/>
</dbReference>
<proteinExistence type="predicted"/>
<feature type="region of interest" description="Disordered" evidence="1">
    <location>
        <begin position="273"/>
        <end position="368"/>
    </location>
</feature>
<evidence type="ECO:0000256" key="1">
    <source>
        <dbReference type="SAM" id="MobiDB-lite"/>
    </source>
</evidence>
<evidence type="ECO:0008006" key="4">
    <source>
        <dbReference type="Google" id="ProtNLM"/>
    </source>
</evidence>
<protein>
    <recommendedName>
        <fullName evidence="4">Retrotransposon gag domain-containing protein</fullName>
    </recommendedName>
</protein>
<dbReference type="Proteomes" id="UP001235939">
    <property type="component" value="Chromosome 14"/>
</dbReference>
<evidence type="ECO:0000313" key="3">
    <source>
        <dbReference type="Proteomes" id="UP001235939"/>
    </source>
</evidence>
<evidence type="ECO:0000313" key="2">
    <source>
        <dbReference type="EMBL" id="UYV76666.1"/>
    </source>
</evidence>
<gene>
    <name evidence="2" type="ORF">LAZ67_14001640</name>
</gene>
<organism evidence="2 3">
    <name type="scientific">Cordylochernes scorpioides</name>
    <dbReference type="NCBI Taxonomy" id="51811"/>
    <lineage>
        <taxon>Eukaryota</taxon>
        <taxon>Metazoa</taxon>
        <taxon>Ecdysozoa</taxon>
        <taxon>Arthropoda</taxon>
        <taxon>Chelicerata</taxon>
        <taxon>Arachnida</taxon>
        <taxon>Pseudoscorpiones</taxon>
        <taxon>Cheliferoidea</taxon>
        <taxon>Chernetidae</taxon>
        <taxon>Cordylochernes</taxon>
    </lineage>
</organism>